<dbReference type="Proteomes" id="UP000182257">
    <property type="component" value="Unassembled WGS sequence"/>
</dbReference>
<dbReference type="EMBL" id="FNRF01000001">
    <property type="protein sequence ID" value="SEA04051.1"/>
    <property type="molecule type" value="Genomic_DNA"/>
</dbReference>
<proteinExistence type="predicted"/>
<evidence type="ECO:0000313" key="1">
    <source>
        <dbReference type="EMBL" id="SEA04051.1"/>
    </source>
</evidence>
<reference evidence="1 2" key="1">
    <citation type="submission" date="2016-10" db="EMBL/GenBank/DDBJ databases">
        <authorList>
            <person name="de Groot N.N."/>
        </authorList>
    </citation>
    <scope>NUCLEOTIDE SEQUENCE [LARGE SCALE GENOMIC DNA]</scope>
    <source>
        <strain evidence="1 2">D31d</strain>
    </source>
</reference>
<name>A0A1H3XYX6_XYLRU</name>
<dbReference type="RefSeq" id="WP_074760013.1">
    <property type="nucleotide sequence ID" value="NZ_FNRF01000001.1"/>
</dbReference>
<evidence type="ECO:0008006" key="3">
    <source>
        <dbReference type="Google" id="ProtNLM"/>
    </source>
</evidence>
<dbReference type="OrthoDB" id="849138at2"/>
<protein>
    <recommendedName>
        <fullName evidence="3">Peptidase C39-like domain-containing protein</fullName>
    </recommendedName>
</protein>
<dbReference type="AlphaFoldDB" id="A0A1H3XYX6"/>
<accession>A0A1H3XYX6</accession>
<evidence type="ECO:0000313" key="2">
    <source>
        <dbReference type="Proteomes" id="UP000182257"/>
    </source>
</evidence>
<organism evidence="1 2">
    <name type="scientific">Xylanibacter ruminicola</name>
    <name type="common">Prevotella ruminicola</name>
    <dbReference type="NCBI Taxonomy" id="839"/>
    <lineage>
        <taxon>Bacteria</taxon>
        <taxon>Pseudomonadati</taxon>
        <taxon>Bacteroidota</taxon>
        <taxon>Bacteroidia</taxon>
        <taxon>Bacteroidales</taxon>
        <taxon>Prevotellaceae</taxon>
        <taxon>Xylanibacter</taxon>
    </lineage>
</organism>
<sequence>MQTINVINNIVLKDGILHAYGREGNVTRVFLRQGNLEGRCAVYSLMMLLMLHGILNREDLLRKVSAKAPEYIKKLKGQFNHCTTRGYSLRELRIKLLRSFNNKIPVDVYVIRNRDKDNLKKIHDMIMAQIDIGYSVQLAFWNPKRKYGHSVVAIGYTLFGTTLRLFCLDSACPLPYASIWNNVIDVNIDYDDVDKLDFNHQANEKVLVDAILLIDDWKWQNAAILPFEPEENNSILPF</sequence>
<gene>
    <name evidence="1" type="ORF">SAMN05216462_0413</name>
</gene>